<organism evidence="1 2">
    <name type="scientific">Phakopsora pachyrhizi</name>
    <name type="common">Asian soybean rust disease fungus</name>
    <dbReference type="NCBI Taxonomy" id="170000"/>
    <lineage>
        <taxon>Eukaryota</taxon>
        <taxon>Fungi</taxon>
        <taxon>Dikarya</taxon>
        <taxon>Basidiomycota</taxon>
        <taxon>Pucciniomycotina</taxon>
        <taxon>Pucciniomycetes</taxon>
        <taxon>Pucciniales</taxon>
        <taxon>Phakopsoraceae</taxon>
        <taxon>Phakopsora</taxon>
    </lineage>
</organism>
<sequence>MMMMMMMMMIVMMVIMVIMVMSISYWDFFSKKKLLKFWFLSKNKQYCFVFKFFFLFSIDCFVPKTLNRLFF</sequence>
<evidence type="ECO:0000313" key="1">
    <source>
        <dbReference type="EMBL" id="CAH7675454.1"/>
    </source>
</evidence>
<gene>
    <name evidence="1" type="ORF">PPACK8108_LOCUS10470</name>
</gene>
<evidence type="ECO:0000313" key="2">
    <source>
        <dbReference type="Proteomes" id="UP001153365"/>
    </source>
</evidence>
<protein>
    <submittedName>
        <fullName evidence="1">Uncharacterized protein</fullName>
    </submittedName>
</protein>
<keyword evidence="2" id="KW-1185">Reference proteome</keyword>
<name>A0AAV0B1Z5_PHAPC</name>
<dbReference type="EMBL" id="CALTRL010002344">
    <property type="protein sequence ID" value="CAH7675454.1"/>
    <property type="molecule type" value="Genomic_DNA"/>
</dbReference>
<dbReference type="Proteomes" id="UP001153365">
    <property type="component" value="Unassembled WGS sequence"/>
</dbReference>
<proteinExistence type="predicted"/>
<dbReference type="AlphaFoldDB" id="A0AAV0B1Z5"/>
<reference evidence="1" key="1">
    <citation type="submission" date="2022-06" db="EMBL/GenBank/DDBJ databases">
        <authorList>
            <consortium name="SYNGENTA / RWTH Aachen University"/>
        </authorList>
    </citation>
    <scope>NUCLEOTIDE SEQUENCE</scope>
</reference>
<accession>A0AAV0B1Z5</accession>
<comment type="caution">
    <text evidence="1">The sequence shown here is derived from an EMBL/GenBank/DDBJ whole genome shotgun (WGS) entry which is preliminary data.</text>
</comment>
<feature type="non-terminal residue" evidence="1">
    <location>
        <position position="71"/>
    </location>
</feature>